<evidence type="ECO:0000256" key="2">
    <source>
        <dbReference type="ARBA" id="ARBA00004730"/>
    </source>
</evidence>
<dbReference type="InterPro" id="IPR029419">
    <property type="entry name" value="Arg_succ_lyase_C"/>
</dbReference>
<sequence>MKKAWAGRFKEKTAGSVEAFTESISFDWRLWPYDIQGSIAHARMLARQGIISGDDADRIITGLQEIASEIEAGKFRFRQDLEDIHMNIEAALIKKIGPSGGKLHTARSRNDQVALDLRLYLRAEVEGFIKTIKKLQRVLLRLAQRHADTIMPGYTHLQRAQPVTLGHHLLAYVEMFQRDRERLQDALRRINTLPLGACALAGTTLPIDRAYVARLLKFKRIAGNSMDAVSDRDFALEFLSIGSILMLHLSRMAEELVLWSTEEFSFIELPDAFTTGSSIMPQKKNPDVAELIRGKVGRVYGALIGLLTTMKALPLAYNRDMQEDKLPVFDTVDTLNSVLTILAEMLPRVRFNKKRMQETAAGGYSLATDLAEYLVGKGLPFRDAHEVTGRIVRHAIDKDSELHELTLDEFKGFSPLIGEDIFELLTVEKAVKRRKSRGGTSPDEVRRQIDRLRKAL</sequence>
<name>A0A3B1CA38_9ZZZZ</name>
<feature type="domain" description="Argininosuccinate lyase C-terminal" evidence="6">
    <location>
        <begin position="364"/>
        <end position="432"/>
    </location>
</feature>
<evidence type="ECO:0000259" key="5">
    <source>
        <dbReference type="Pfam" id="PF00206"/>
    </source>
</evidence>
<dbReference type="InterPro" id="IPR024083">
    <property type="entry name" value="Fumarase/histidase_N"/>
</dbReference>
<dbReference type="InterPro" id="IPR009049">
    <property type="entry name" value="Argininosuccinate_lyase"/>
</dbReference>
<dbReference type="PROSITE" id="PS00163">
    <property type="entry name" value="FUMARATE_LYASES"/>
    <property type="match status" value="1"/>
</dbReference>
<keyword evidence="4 7" id="KW-0456">Lyase</keyword>
<dbReference type="GO" id="GO:0042450">
    <property type="term" value="P:L-arginine biosynthetic process via ornithine"/>
    <property type="evidence" value="ECO:0007669"/>
    <property type="project" value="InterPro"/>
</dbReference>
<evidence type="ECO:0000259" key="6">
    <source>
        <dbReference type="Pfam" id="PF14698"/>
    </source>
</evidence>
<dbReference type="InterPro" id="IPR022761">
    <property type="entry name" value="Fumarate_lyase_N"/>
</dbReference>
<dbReference type="FunFam" id="1.10.275.10:FF:000002">
    <property type="entry name" value="Argininosuccinate lyase"/>
    <property type="match status" value="1"/>
</dbReference>
<dbReference type="EC" id="4.3.2.1" evidence="7"/>
<dbReference type="Gene3D" id="1.10.275.10">
    <property type="entry name" value="Fumarase/aspartase (N-terminal domain)"/>
    <property type="match status" value="1"/>
</dbReference>
<dbReference type="PANTHER" id="PTHR43814:SF1">
    <property type="entry name" value="ARGININOSUCCINATE LYASE"/>
    <property type="match status" value="1"/>
</dbReference>
<dbReference type="PRINTS" id="PR00149">
    <property type="entry name" value="FUMRATELYASE"/>
</dbReference>
<dbReference type="SUPFAM" id="SSF48557">
    <property type="entry name" value="L-aspartase-like"/>
    <property type="match status" value="1"/>
</dbReference>
<feature type="domain" description="Fumarate lyase N-terminal" evidence="5">
    <location>
        <begin position="7"/>
        <end position="301"/>
    </location>
</feature>
<dbReference type="Gene3D" id="1.10.40.30">
    <property type="entry name" value="Fumarase/aspartase (C-terminal domain)"/>
    <property type="match status" value="1"/>
</dbReference>
<dbReference type="AlphaFoldDB" id="A0A3B1CA38"/>
<gene>
    <name evidence="7" type="ORF">MNBD_NITROSPIRAE02-31</name>
</gene>
<protein>
    <submittedName>
        <fullName evidence="7">Argininosuccinate lyase</fullName>
        <ecNumber evidence="7">4.3.2.1</ecNumber>
    </submittedName>
</protein>
<dbReference type="NCBIfam" id="TIGR00838">
    <property type="entry name" value="argH"/>
    <property type="match status" value="1"/>
</dbReference>
<dbReference type="InterPro" id="IPR000362">
    <property type="entry name" value="Fumarate_lyase_fam"/>
</dbReference>
<organism evidence="7">
    <name type="scientific">hydrothermal vent metagenome</name>
    <dbReference type="NCBI Taxonomy" id="652676"/>
    <lineage>
        <taxon>unclassified sequences</taxon>
        <taxon>metagenomes</taxon>
        <taxon>ecological metagenomes</taxon>
    </lineage>
</organism>
<dbReference type="FunFam" id="1.20.200.10:FF:000006">
    <property type="entry name" value="Argininosuccinate lyase"/>
    <property type="match status" value="1"/>
</dbReference>
<dbReference type="HAMAP" id="MF_00006">
    <property type="entry name" value="Arg_succ_lyase"/>
    <property type="match status" value="1"/>
</dbReference>
<dbReference type="Pfam" id="PF00206">
    <property type="entry name" value="Lyase_1"/>
    <property type="match status" value="1"/>
</dbReference>
<comment type="subcellular location">
    <subcellularLocation>
        <location evidence="1">Cytoplasm</location>
    </subcellularLocation>
</comment>
<dbReference type="Gene3D" id="1.20.200.10">
    <property type="entry name" value="Fumarase/aspartase (Central domain)"/>
    <property type="match status" value="1"/>
</dbReference>
<evidence type="ECO:0000256" key="3">
    <source>
        <dbReference type="ARBA" id="ARBA00022490"/>
    </source>
</evidence>
<evidence type="ECO:0000256" key="4">
    <source>
        <dbReference type="ARBA" id="ARBA00023239"/>
    </source>
</evidence>
<keyword evidence="3" id="KW-0963">Cytoplasm</keyword>
<dbReference type="EMBL" id="UOGH01000043">
    <property type="protein sequence ID" value="VAX27386.1"/>
    <property type="molecule type" value="Genomic_DNA"/>
</dbReference>
<dbReference type="InterPro" id="IPR020557">
    <property type="entry name" value="Fumarate_lyase_CS"/>
</dbReference>
<dbReference type="PRINTS" id="PR00145">
    <property type="entry name" value="ARGSUCLYASE"/>
</dbReference>
<dbReference type="CDD" id="cd01359">
    <property type="entry name" value="Argininosuccinate_lyase"/>
    <property type="match status" value="1"/>
</dbReference>
<dbReference type="GO" id="GO:0005829">
    <property type="term" value="C:cytosol"/>
    <property type="evidence" value="ECO:0007669"/>
    <property type="project" value="TreeGrafter"/>
</dbReference>
<dbReference type="FunFam" id="1.10.40.30:FF:000001">
    <property type="entry name" value="Argininosuccinate lyase"/>
    <property type="match status" value="1"/>
</dbReference>
<dbReference type="InterPro" id="IPR008948">
    <property type="entry name" value="L-Aspartase-like"/>
</dbReference>
<dbReference type="PANTHER" id="PTHR43814">
    <property type="entry name" value="ARGININOSUCCINATE LYASE"/>
    <property type="match status" value="1"/>
</dbReference>
<reference evidence="7" key="1">
    <citation type="submission" date="2018-06" db="EMBL/GenBank/DDBJ databases">
        <authorList>
            <person name="Zhirakovskaya E."/>
        </authorList>
    </citation>
    <scope>NUCLEOTIDE SEQUENCE</scope>
</reference>
<accession>A0A3B1CA38</accession>
<evidence type="ECO:0000256" key="1">
    <source>
        <dbReference type="ARBA" id="ARBA00004496"/>
    </source>
</evidence>
<proteinExistence type="inferred from homology"/>
<evidence type="ECO:0000313" key="7">
    <source>
        <dbReference type="EMBL" id="VAX27386.1"/>
    </source>
</evidence>
<dbReference type="Pfam" id="PF14698">
    <property type="entry name" value="ASL_C2"/>
    <property type="match status" value="1"/>
</dbReference>
<dbReference type="GO" id="GO:0004056">
    <property type="term" value="F:argininosuccinate lyase activity"/>
    <property type="evidence" value="ECO:0007669"/>
    <property type="project" value="UniProtKB-EC"/>
</dbReference>
<comment type="pathway">
    <text evidence="2">Amino-acid biosynthesis; L-arginine biosynthesis.</text>
</comment>